<sequence length="424" mass="48643">MIDAVHRYYNTEVDIVAYSMGSPLARKAILGGKCVDADVDMGGALTDFVHTFISVAGANRGSYICEVPLIGACNLINGLHCHSKFIDDINDQYYYEGAKVYNIYSDTDPIIGLYTCGYQSTAISGAQDIRLSGLTHKGTMFDTFKRQVQLLMQENQVTLAEERKEVAALKLADKELTDAKVSFQRDQAQFNNENRRYVRAHRRWLSGLASAGNHERNGDFKHALQRVSAQNRQLNRRLRSVQKNNNRGRKHETNVQRFARLIREGNKQTRKLWRELKRLQQLNTQSQRRINKIKRANEIAKRLELAMRRRLQRQQELQRSYKRLHTYPANLSKSIHFETTTEKPDDNSLIISKHAGETPADPALKKEQKEKELQIITSKILPQKIKELVSQLATEVEKESQVSNTTEIIKSKFVPDMQSLNTDN</sequence>
<comment type="caution">
    <text evidence="1">The sequence shown here is derived from an EMBL/GenBank/DDBJ whole genome shotgun (WGS) entry which is preliminary data.</text>
</comment>
<dbReference type="EMBL" id="LIAE01008102">
    <property type="protein sequence ID" value="PAV75454.1"/>
    <property type="molecule type" value="Genomic_DNA"/>
</dbReference>
<evidence type="ECO:0000313" key="1">
    <source>
        <dbReference type="EMBL" id="PAV75454.1"/>
    </source>
</evidence>
<dbReference type="PANTHER" id="PTHR32015:SF3">
    <property type="entry name" value="TRIACYLGLYCEROL LIPASE"/>
    <property type="match status" value="1"/>
</dbReference>
<dbReference type="AlphaFoldDB" id="A0A2A2KNB2"/>
<accession>A0A2A2KNB2</accession>
<proteinExistence type="predicted"/>
<dbReference type="PANTHER" id="PTHR32015">
    <property type="entry name" value="FASTING INDUCED LIPASE"/>
    <property type="match status" value="1"/>
</dbReference>
<reference evidence="1 2" key="1">
    <citation type="journal article" date="2017" name="Curr. Biol.">
        <title>Genome architecture and evolution of a unichromosomal asexual nematode.</title>
        <authorList>
            <person name="Fradin H."/>
            <person name="Zegar C."/>
            <person name="Gutwein M."/>
            <person name="Lucas J."/>
            <person name="Kovtun M."/>
            <person name="Corcoran D."/>
            <person name="Baugh L.R."/>
            <person name="Kiontke K."/>
            <person name="Gunsalus K."/>
            <person name="Fitch D.H."/>
            <person name="Piano F."/>
        </authorList>
    </citation>
    <scope>NUCLEOTIDE SEQUENCE [LARGE SCALE GENOMIC DNA]</scope>
    <source>
        <strain evidence="1">PF1309</strain>
    </source>
</reference>
<gene>
    <name evidence="1" type="ORF">WR25_16020</name>
</gene>
<dbReference type="SUPFAM" id="SSF53474">
    <property type="entry name" value="alpha/beta-Hydrolases"/>
    <property type="match status" value="1"/>
</dbReference>
<dbReference type="GO" id="GO:0016042">
    <property type="term" value="P:lipid catabolic process"/>
    <property type="evidence" value="ECO:0007669"/>
    <property type="project" value="InterPro"/>
</dbReference>
<dbReference type="InterPro" id="IPR029058">
    <property type="entry name" value="AB_hydrolase_fold"/>
</dbReference>
<name>A0A2A2KNB2_9BILA</name>
<evidence type="ECO:0000313" key="2">
    <source>
        <dbReference type="Proteomes" id="UP000218231"/>
    </source>
</evidence>
<keyword evidence="2" id="KW-1185">Reference proteome</keyword>
<dbReference type="Gene3D" id="3.40.50.1820">
    <property type="entry name" value="alpha/beta hydrolase"/>
    <property type="match status" value="1"/>
</dbReference>
<dbReference type="InterPro" id="IPR002918">
    <property type="entry name" value="Lipase_EstA/Esterase_EstB"/>
</dbReference>
<dbReference type="Proteomes" id="UP000218231">
    <property type="component" value="Unassembled WGS sequence"/>
</dbReference>
<protein>
    <submittedName>
        <fullName evidence="1">Uncharacterized protein</fullName>
    </submittedName>
</protein>
<dbReference type="GO" id="GO:0016298">
    <property type="term" value="F:lipase activity"/>
    <property type="evidence" value="ECO:0007669"/>
    <property type="project" value="TreeGrafter"/>
</dbReference>
<organism evidence="1 2">
    <name type="scientific">Diploscapter pachys</name>
    <dbReference type="NCBI Taxonomy" id="2018661"/>
    <lineage>
        <taxon>Eukaryota</taxon>
        <taxon>Metazoa</taxon>
        <taxon>Ecdysozoa</taxon>
        <taxon>Nematoda</taxon>
        <taxon>Chromadorea</taxon>
        <taxon>Rhabditida</taxon>
        <taxon>Rhabditina</taxon>
        <taxon>Rhabditomorpha</taxon>
        <taxon>Rhabditoidea</taxon>
        <taxon>Rhabditidae</taxon>
        <taxon>Diploscapter</taxon>
    </lineage>
</organism>
<dbReference type="Pfam" id="PF01674">
    <property type="entry name" value="Lipase_2"/>
    <property type="match status" value="1"/>
</dbReference>